<dbReference type="eggNOG" id="COG1474">
    <property type="taxonomic scope" value="Bacteria"/>
</dbReference>
<evidence type="ECO:0000256" key="1">
    <source>
        <dbReference type="SAM" id="MobiDB-lite"/>
    </source>
</evidence>
<dbReference type="InterPro" id="IPR049052">
    <property type="entry name" value="nSTAND1"/>
</dbReference>
<organism evidence="3 4">
    <name type="scientific">Sorangium cellulosum So0157-2</name>
    <dbReference type="NCBI Taxonomy" id="1254432"/>
    <lineage>
        <taxon>Bacteria</taxon>
        <taxon>Pseudomonadati</taxon>
        <taxon>Myxococcota</taxon>
        <taxon>Polyangia</taxon>
        <taxon>Polyangiales</taxon>
        <taxon>Polyangiaceae</taxon>
        <taxon>Sorangium</taxon>
    </lineage>
</organism>
<dbReference type="AlphaFoldDB" id="S4XU87"/>
<accession>S4XU87</accession>
<evidence type="ECO:0000313" key="4">
    <source>
        <dbReference type="Proteomes" id="UP000014803"/>
    </source>
</evidence>
<feature type="domain" description="Novel STAND NTPase 1" evidence="2">
    <location>
        <begin position="2"/>
        <end position="157"/>
    </location>
</feature>
<dbReference type="STRING" id="1254432.SCE1572_16245"/>
<dbReference type="Proteomes" id="UP000014803">
    <property type="component" value="Chromosome"/>
</dbReference>
<protein>
    <recommendedName>
        <fullName evidence="2">Novel STAND NTPase 1 domain-containing protein</fullName>
    </recommendedName>
</protein>
<evidence type="ECO:0000259" key="2">
    <source>
        <dbReference type="Pfam" id="PF20703"/>
    </source>
</evidence>
<feature type="region of interest" description="Disordered" evidence="1">
    <location>
        <begin position="195"/>
        <end position="224"/>
    </location>
</feature>
<dbReference type="KEGG" id="scu:SCE1572_16245"/>
<name>S4XU87_SORCE</name>
<sequence length="244" mass="26925">MQAAVVPSLEEKHGYRVVWTDSWPSGGAPLAQLIHELYCALDLGGPPASAAPLDALDLAIDLADQRSERPILIYLDQLEQTLYAGRDPAELDALLEAVDHLARRPTLDLHVVLALREDYLGRFRDRARRYKRLLEHSSRLGPLTVREMTSAVCRAAQGGEPPRRWPEDAVRALMLQVRVPGQASSEDAEVQAVFGQIDAQEAPRRRDERLPHPRAAPDSPPRGLQGVLQGICGLRALARPCPLV</sequence>
<gene>
    <name evidence="3" type="ORF">SCE1572_16245</name>
</gene>
<dbReference type="EMBL" id="CP003969">
    <property type="protein sequence ID" value="AGP35916.1"/>
    <property type="molecule type" value="Genomic_DNA"/>
</dbReference>
<dbReference type="PATRIC" id="fig|1254432.3.peg.3657"/>
<dbReference type="Pfam" id="PF20703">
    <property type="entry name" value="nSTAND1"/>
    <property type="match status" value="1"/>
</dbReference>
<proteinExistence type="predicted"/>
<evidence type="ECO:0000313" key="3">
    <source>
        <dbReference type="EMBL" id="AGP35916.1"/>
    </source>
</evidence>
<dbReference type="HOGENOM" id="CLU_1137448_0_0_7"/>
<reference evidence="3 4" key="1">
    <citation type="journal article" date="2013" name="Sci. Rep.">
        <title>Extraordinary expansion of a Sorangium cellulosum genome from an alkaline milieu.</title>
        <authorList>
            <person name="Han K."/>
            <person name="Li Z.F."/>
            <person name="Peng R."/>
            <person name="Zhu L.P."/>
            <person name="Zhou T."/>
            <person name="Wang L.G."/>
            <person name="Li S.G."/>
            <person name="Zhang X.B."/>
            <person name="Hu W."/>
            <person name="Wu Z.H."/>
            <person name="Qin N."/>
            <person name="Li Y.Z."/>
        </authorList>
    </citation>
    <scope>NUCLEOTIDE SEQUENCE [LARGE SCALE GENOMIC DNA]</scope>
    <source>
        <strain evidence="3 4">So0157-2</strain>
    </source>
</reference>
<feature type="compositionally biased region" description="Basic and acidic residues" evidence="1">
    <location>
        <begin position="201"/>
        <end position="211"/>
    </location>
</feature>